<dbReference type="AlphaFoldDB" id="W4Q3Z6"/>
<dbReference type="SUPFAM" id="SSF50891">
    <property type="entry name" value="Cyclophilin-like"/>
    <property type="match status" value="1"/>
</dbReference>
<dbReference type="InterPro" id="IPR010016">
    <property type="entry name" value="PxpB"/>
</dbReference>
<evidence type="ECO:0000259" key="4">
    <source>
        <dbReference type="SMART" id="SM00796"/>
    </source>
</evidence>
<dbReference type="Gene3D" id="3.30.1360.40">
    <property type="match status" value="1"/>
</dbReference>
<sequence length="178" mass="20174">MVQLIQDFDKEVKIVKASESAVTVYFGVEIRIDLHQKVKALMTYLENKQFPWLVEVIPAFSSVTILYNPFQTPGTCSPSDYVCQKLKDCIMALKKEDNQKVRTVTIPVCYGGSFGPDLSIVAKHNQLSPEEVIDIHSSGEYLVYMVGFAPGFPYLGGMSNRIATPRKEQLEWKYQKDQ</sequence>
<evidence type="ECO:0000256" key="2">
    <source>
        <dbReference type="ARBA" id="ARBA00022801"/>
    </source>
</evidence>
<dbReference type="GO" id="GO:0016787">
    <property type="term" value="F:hydrolase activity"/>
    <property type="evidence" value="ECO:0007669"/>
    <property type="project" value="UniProtKB-KW"/>
</dbReference>
<evidence type="ECO:0000256" key="3">
    <source>
        <dbReference type="ARBA" id="ARBA00022840"/>
    </source>
</evidence>
<dbReference type="Proteomes" id="UP000018890">
    <property type="component" value="Unassembled WGS sequence"/>
</dbReference>
<keyword evidence="3" id="KW-0067">ATP-binding</keyword>
<dbReference type="SMART" id="SM00796">
    <property type="entry name" value="AHS1"/>
    <property type="match status" value="1"/>
</dbReference>
<keyword evidence="2 5" id="KW-0378">Hydrolase</keyword>
<gene>
    <name evidence="5" type="ORF">JCM9140_2470</name>
</gene>
<dbReference type="Pfam" id="PF02682">
    <property type="entry name" value="CT_C_D"/>
    <property type="match status" value="1"/>
</dbReference>
<dbReference type="GO" id="GO:0005524">
    <property type="term" value="F:ATP binding"/>
    <property type="evidence" value="ECO:0007669"/>
    <property type="project" value="UniProtKB-KW"/>
</dbReference>
<dbReference type="Gene3D" id="2.40.100.10">
    <property type="entry name" value="Cyclophilin-like"/>
    <property type="match status" value="1"/>
</dbReference>
<dbReference type="InterPro" id="IPR029000">
    <property type="entry name" value="Cyclophilin-like_dom_sf"/>
</dbReference>
<organism evidence="5 6">
    <name type="scientific">Halalkalibacter wakoensis JCM 9140</name>
    <dbReference type="NCBI Taxonomy" id="1236970"/>
    <lineage>
        <taxon>Bacteria</taxon>
        <taxon>Bacillati</taxon>
        <taxon>Bacillota</taxon>
        <taxon>Bacilli</taxon>
        <taxon>Bacillales</taxon>
        <taxon>Bacillaceae</taxon>
        <taxon>Halalkalibacter</taxon>
    </lineage>
</organism>
<comment type="caution">
    <text evidence="5">The sequence shown here is derived from an EMBL/GenBank/DDBJ whole genome shotgun (WGS) entry which is preliminary data.</text>
</comment>
<dbReference type="STRING" id="1236970.JCM9140_2470"/>
<dbReference type="EMBL" id="BAUT01000024">
    <property type="protein sequence ID" value="GAE26413.1"/>
    <property type="molecule type" value="Genomic_DNA"/>
</dbReference>
<dbReference type="PANTHER" id="PTHR34698">
    <property type="entry name" value="5-OXOPROLINASE SUBUNIT B"/>
    <property type="match status" value="1"/>
</dbReference>
<evidence type="ECO:0000313" key="6">
    <source>
        <dbReference type="Proteomes" id="UP000018890"/>
    </source>
</evidence>
<keyword evidence="6" id="KW-1185">Reference proteome</keyword>
<feature type="domain" description="Carboxyltransferase" evidence="4">
    <location>
        <begin position="12"/>
        <end position="170"/>
    </location>
</feature>
<dbReference type="PANTHER" id="PTHR34698:SF2">
    <property type="entry name" value="5-OXOPROLINASE SUBUNIT B"/>
    <property type="match status" value="1"/>
</dbReference>
<reference evidence="5" key="1">
    <citation type="journal article" date="2014" name="Genome Announc.">
        <title>Draft Genome Sequences of Three Alkaliphilic Bacillus Strains, Bacillus wakoensis JCM 9140T, Bacillus akibai JCM 9157T, and Bacillus hemicellulosilyticus JCM 9152T.</title>
        <authorList>
            <person name="Yuki M."/>
            <person name="Oshima K."/>
            <person name="Suda W."/>
            <person name="Oshida Y."/>
            <person name="Kitamura K."/>
            <person name="Iida T."/>
            <person name="Hattori M."/>
            <person name="Ohkuma M."/>
        </authorList>
    </citation>
    <scope>NUCLEOTIDE SEQUENCE [LARGE SCALE GENOMIC DNA]</scope>
    <source>
        <strain evidence="5">JCM 9140</strain>
    </source>
</reference>
<dbReference type="InterPro" id="IPR003833">
    <property type="entry name" value="CT_C_D"/>
</dbReference>
<protein>
    <submittedName>
        <fullName evidence="5">Allophanate hydrolase 2 subunit 1</fullName>
    </submittedName>
</protein>
<evidence type="ECO:0000256" key="1">
    <source>
        <dbReference type="ARBA" id="ARBA00022741"/>
    </source>
</evidence>
<accession>W4Q3Z6</accession>
<keyword evidence="1" id="KW-0547">Nucleotide-binding</keyword>
<evidence type="ECO:0000313" key="5">
    <source>
        <dbReference type="EMBL" id="GAE26413.1"/>
    </source>
</evidence>
<proteinExistence type="predicted"/>
<dbReference type="NCBIfam" id="TIGR00370">
    <property type="entry name" value="5-oxoprolinase subunit PxpB"/>
    <property type="match status" value="1"/>
</dbReference>
<name>W4Q3Z6_9BACI</name>
<dbReference type="SUPFAM" id="SSF160467">
    <property type="entry name" value="PH0987 N-terminal domain-like"/>
    <property type="match status" value="1"/>
</dbReference>